<dbReference type="Gene3D" id="3.40.50.2000">
    <property type="entry name" value="Glycogen Phosphorylase B"/>
    <property type="match status" value="2"/>
</dbReference>
<reference evidence="3 6" key="2">
    <citation type="submission" date="2020-10" db="EMBL/GenBank/DDBJ databases">
        <title>Campylobacter californiensis sp. nov. isolated from cattle and feral swine in California.</title>
        <authorList>
            <person name="Miller W.G."/>
        </authorList>
    </citation>
    <scope>NUCLEOTIDE SEQUENCE [LARGE SCALE GENOMIC DNA]</scope>
    <source>
        <strain evidence="3 6">RM12919</strain>
    </source>
</reference>
<dbReference type="EMBL" id="LIWG01000011">
    <property type="protein sequence ID" value="MBE3608675.1"/>
    <property type="molecule type" value="Genomic_DNA"/>
</dbReference>
<dbReference type="Proteomes" id="UP000650616">
    <property type="component" value="Unassembled WGS sequence"/>
</dbReference>
<reference evidence="4 5" key="1">
    <citation type="submission" date="2015-08" db="EMBL/GenBank/DDBJ databases">
        <title>Comparative genomics of the Campylobacter concisus group.</title>
        <authorList>
            <person name="Yee E."/>
            <person name="Chapman M.H."/>
            <person name="Huynh S."/>
            <person name="Bono J.L."/>
            <person name="On S.L."/>
            <person name="St Leger J."/>
            <person name="Foster G."/>
            <person name="Parker C.T."/>
            <person name="Miller W.G."/>
        </authorList>
    </citation>
    <scope>NUCLEOTIDE SEQUENCE [LARGE SCALE GENOMIC DNA]</scope>
    <source>
        <strain evidence="4 5">RM9337</strain>
    </source>
</reference>
<keyword evidence="5" id="KW-1185">Reference proteome</keyword>
<accession>A0AAW3ZTZ4</accession>
<dbReference type="InterPro" id="IPR028098">
    <property type="entry name" value="Glyco_trans_4-like_N"/>
</dbReference>
<sequence length="356" mass="39505">MKVLFVVSTLRAGGAERVCALLASKFSLEHESVLVKFDKDEPFYELHENVKLINLNQGVDELGILGNIKKRLGKIFSLRRIVKEGKFDVVISFLDTTNLLVLSSTLGLKTPVIISEHTSFDKLSSKTIKTLKRILYPRASALSVLTKADAKLYAKYCKIVNVIHNPLFIKPNLSNTKKENLVIFVGRLVGLKNCEMFIEVAKNLNSSGYKFIVAGDGNERKRLEDLSNKLGADVKFLGNVTNIGELYAKAKFILSTSKVEGLGNTLIEAVAFDCVRIATKTSGACELITNGYNGILCEISNSKAMSESLKSLMNDEQEQRRLATNARLGLNEFSLENIYERWLYLLKMAGVKIQGA</sequence>
<dbReference type="Pfam" id="PF00534">
    <property type="entry name" value="Glycos_transf_1"/>
    <property type="match status" value="1"/>
</dbReference>
<proteinExistence type="predicted"/>
<evidence type="ECO:0000259" key="1">
    <source>
        <dbReference type="Pfam" id="PF00534"/>
    </source>
</evidence>
<dbReference type="PANTHER" id="PTHR12526">
    <property type="entry name" value="GLYCOSYLTRANSFERASE"/>
    <property type="match status" value="1"/>
</dbReference>
<evidence type="ECO:0000313" key="4">
    <source>
        <dbReference type="EMBL" id="MBE3608675.1"/>
    </source>
</evidence>
<dbReference type="Pfam" id="PF13439">
    <property type="entry name" value="Glyco_transf_4"/>
    <property type="match status" value="1"/>
</dbReference>
<name>A0AAW3ZTZ4_9BACT</name>
<dbReference type="EMBL" id="JADBHS010000013">
    <property type="protein sequence ID" value="MBE2986885.1"/>
    <property type="molecule type" value="Genomic_DNA"/>
</dbReference>
<dbReference type="SUPFAM" id="SSF53756">
    <property type="entry name" value="UDP-Glycosyltransferase/glycogen phosphorylase"/>
    <property type="match status" value="1"/>
</dbReference>
<evidence type="ECO:0000313" key="3">
    <source>
        <dbReference type="EMBL" id="MBE2986885.1"/>
    </source>
</evidence>
<gene>
    <name evidence="3" type="ORF">CCAL12919_07105</name>
    <name evidence="4" type="ORF">CCAL9337_08085</name>
</gene>
<dbReference type="InterPro" id="IPR001296">
    <property type="entry name" value="Glyco_trans_1"/>
</dbReference>
<feature type="domain" description="Glycosyl transferase family 1" evidence="1">
    <location>
        <begin position="172"/>
        <end position="327"/>
    </location>
</feature>
<evidence type="ECO:0000259" key="2">
    <source>
        <dbReference type="Pfam" id="PF13439"/>
    </source>
</evidence>
<organism evidence="4 5">
    <name type="scientific">Campylobacter californiensis</name>
    <dbReference type="NCBI Taxonomy" id="1032243"/>
    <lineage>
        <taxon>Bacteria</taxon>
        <taxon>Pseudomonadati</taxon>
        <taxon>Campylobacterota</taxon>
        <taxon>Epsilonproteobacteria</taxon>
        <taxon>Campylobacterales</taxon>
        <taxon>Campylobacteraceae</taxon>
        <taxon>Campylobacter</taxon>
    </lineage>
</organism>
<protein>
    <submittedName>
        <fullName evidence="4">Glycosyltransferase</fullName>
    </submittedName>
</protein>
<dbReference type="GO" id="GO:0016757">
    <property type="term" value="F:glycosyltransferase activity"/>
    <property type="evidence" value="ECO:0007669"/>
    <property type="project" value="InterPro"/>
</dbReference>
<comment type="caution">
    <text evidence="4">The sequence shown here is derived from an EMBL/GenBank/DDBJ whole genome shotgun (WGS) entry which is preliminary data.</text>
</comment>
<dbReference type="Proteomes" id="UP001318760">
    <property type="component" value="Unassembled WGS sequence"/>
</dbReference>
<dbReference type="RefSeq" id="WP_170016961.1">
    <property type="nucleotide sequence ID" value="NZ_CP012545.1"/>
</dbReference>
<evidence type="ECO:0000313" key="6">
    <source>
        <dbReference type="Proteomes" id="UP001318760"/>
    </source>
</evidence>
<dbReference type="AlphaFoldDB" id="A0AAW3ZTZ4"/>
<feature type="domain" description="Glycosyltransferase subfamily 4-like N-terminal" evidence="2">
    <location>
        <begin position="13"/>
        <end position="166"/>
    </location>
</feature>
<evidence type="ECO:0000313" key="5">
    <source>
        <dbReference type="Proteomes" id="UP000650616"/>
    </source>
</evidence>